<evidence type="ECO:0000313" key="3">
    <source>
        <dbReference type="Proteomes" id="UP000829685"/>
    </source>
</evidence>
<comment type="caution">
    <text evidence="2">The sequence shown here is derived from an EMBL/GenBank/DDBJ whole genome shotgun (WGS) entry which is preliminary data.</text>
</comment>
<feature type="region of interest" description="Disordered" evidence="1">
    <location>
        <begin position="144"/>
        <end position="175"/>
    </location>
</feature>
<dbReference type="InterPro" id="IPR034444">
    <property type="entry name" value="Nuo17.8"/>
</dbReference>
<protein>
    <recommendedName>
        <fullName evidence="4">NADH-ubiquinone oxidoreductase 17.8 kDa subunit</fullName>
    </recommendedName>
</protein>
<evidence type="ECO:0008006" key="4">
    <source>
        <dbReference type="Google" id="ProtNLM"/>
    </source>
</evidence>
<keyword evidence="3" id="KW-1185">Reference proteome</keyword>
<dbReference type="GO" id="GO:0005739">
    <property type="term" value="C:mitochondrion"/>
    <property type="evidence" value="ECO:0007669"/>
    <property type="project" value="InterPro"/>
</dbReference>
<dbReference type="PANTHER" id="PTHR42100:SF1">
    <property type="entry name" value="OXIDOREDUCTASE 178 KDA SUBUNIT, PUTATIVE (AFU_ORTHOLOGUE AFUA_8G04320)-RELATED"/>
    <property type="match status" value="1"/>
</dbReference>
<dbReference type="AlphaFoldDB" id="A0A9Q0AM50"/>
<sequence>MQALRQRAACAVRHTRAPAPRLARSYASEGHGHHAAPQVEEGLGTAFYVFIGLIPASIVGYSISRPGADGSPSSLSKWLSGFDYFRAEDEARNSLRTQLYEQAAHDKHLFLAQEKNLHIDLKMPELLNAGSPWNVPAGHRGRNMEELTEHYRQQHVAEEDRKSKKLAARAEKESS</sequence>
<dbReference type="Proteomes" id="UP000829685">
    <property type="component" value="Unassembled WGS sequence"/>
</dbReference>
<accession>A0A9Q0AM50</accession>
<dbReference type="PANTHER" id="PTHR42100">
    <property type="entry name" value="OXIDOREDUCTASE 178 KDA SUBUNIT, PUTATIVE (AFU_ORTHOLOGUE AFUA_8G04320)-RELATED"/>
    <property type="match status" value="1"/>
</dbReference>
<proteinExistence type="predicted"/>
<organism evidence="2 3">
    <name type="scientific">Neoarthrinium moseri</name>
    <dbReference type="NCBI Taxonomy" id="1658444"/>
    <lineage>
        <taxon>Eukaryota</taxon>
        <taxon>Fungi</taxon>
        <taxon>Dikarya</taxon>
        <taxon>Ascomycota</taxon>
        <taxon>Pezizomycotina</taxon>
        <taxon>Sordariomycetes</taxon>
        <taxon>Xylariomycetidae</taxon>
        <taxon>Amphisphaeriales</taxon>
        <taxon>Apiosporaceae</taxon>
        <taxon>Neoarthrinium</taxon>
    </lineage>
</organism>
<evidence type="ECO:0000256" key="1">
    <source>
        <dbReference type="SAM" id="MobiDB-lite"/>
    </source>
</evidence>
<dbReference type="EMBL" id="JAFIMR010000024">
    <property type="protein sequence ID" value="KAI1864318.1"/>
    <property type="molecule type" value="Genomic_DNA"/>
</dbReference>
<name>A0A9Q0AM50_9PEZI</name>
<evidence type="ECO:0000313" key="2">
    <source>
        <dbReference type="EMBL" id="KAI1864318.1"/>
    </source>
</evidence>
<reference evidence="2" key="1">
    <citation type="submission" date="2021-03" db="EMBL/GenBank/DDBJ databases">
        <title>Revisited historic fungal species revealed as producer of novel bioactive compounds through whole genome sequencing and comparative genomics.</title>
        <authorList>
            <person name="Vignolle G.A."/>
            <person name="Hochenegger N."/>
            <person name="Mach R.L."/>
            <person name="Mach-Aigner A.R."/>
            <person name="Javad Rahimi M."/>
            <person name="Salim K.A."/>
            <person name="Chan C.M."/>
            <person name="Lim L.B.L."/>
            <person name="Cai F."/>
            <person name="Druzhinina I.S."/>
            <person name="U'Ren J.M."/>
            <person name="Derntl C."/>
        </authorList>
    </citation>
    <scope>NUCLEOTIDE SEQUENCE</scope>
    <source>
        <strain evidence="2">TUCIM 5799</strain>
    </source>
</reference>
<gene>
    <name evidence="2" type="ORF">JX265_008689</name>
</gene>